<comment type="subcellular location">
    <subcellularLocation>
        <location evidence="1">Membrane</location>
        <topology evidence="1">Multi-pass membrane protein</topology>
    </subcellularLocation>
</comment>
<sequence>MIRQDPFPREFRLPRRKPRSGWNSSPPKQKDTRKPRRNTGKKYLGCKTEESPRLFPNPVEGKQVDWNEVPNYGTGFAPYFISLSSWLGALLLAMTADFRLGGDNNIWTRTNSFNAVAGRYAAFAVLGLLQAALLTLTVTALGIEPASWTMLFLVIMAGSCASIAIVTTLVSLLGKIGQLLSMVLLLCQLTSSAGTFPIELTSSNIFTALHPFIPFTYFIQALREAISANPMDYGMVWRSLAVLAVYVIGFLTLGIACRRKSEAWLDRQAVKVQAAE</sequence>
<organism evidence="8 9">
    <name type="scientific">Paenibacillus thiaminolyticus</name>
    <name type="common">Bacillus thiaminolyticus</name>
    <dbReference type="NCBI Taxonomy" id="49283"/>
    <lineage>
        <taxon>Bacteria</taxon>
        <taxon>Bacillati</taxon>
        <taxon>Bacillota</taxon>
        <taxon>Bacilli</taxon>
        <taxon>Bacillales</taxon>
        <taxon>Paenibacillaceae</taxon>
        <taxon>Paenibacillus</taxon>
    </lineage>
</organism>
<feature type="compositionally biased region" description="Basic residues" evidence="5">
    <location>
        <begin position="31"/>
        <end position="40"/>
    </location>
</feature>
<dbReference type="AlphaFoldDB" id="A0A3A3GE26"/>
<evidence type="ECO:0000256" key="1">
    <source>
        <dbReference type="ARBA" id="ARBA00004141"/>
    </source>
</evidence>
<keyword evidence="3 6" id="KW-1133">Transmembrane helix</keyword>
<feature type="transmembrane region" description="Helical" evidence="6">
    <location>
        <begin position="149"/>
        <end position="172"/>
    </location>
</feature>
<accession>A0A3A3GE26</accession>
<dbReference type="EMBL" id="QYZD01000020">
    <property type="protein sequence ID" value="RJG21884.1"/>
    <property type="molecule type" value="Genomic_DNA"/>
</dbReference>
<dbReference type="NCBIfam" id="TIGR03062">
    <property type="entry name" value="pip_yhgE_Cterm"/>
    <property type="match status" value="1"/>
</dbReference>
<dbReference type="PANTHER" id="PTHR43077:SF5">
    <property type="entry name" value="PHAGE INFECTION PROTEIN"/>
    <property type="match status" value="1"/>
</dbReference>
<name>A0A3A3GE26_PANTH</name>
<evidence type="ECO:0000256" key="4">
    <source>
        <dbReference type="ARBA" id="ARBA00023136"/>
    </source>
</evidence>
<dbReference type="Pfam" id="PF12698">
    <property type="entry name" value="ABC2_membrane_3"/>
    <property type="match status" value="1"/>
</dbReference>
<evidence type="ECO:0000313" key="8">
    <source>
        <dbReference type="EMBL" id="RJG21884.1"/>
    </source>
</evidence>
<keyword evidence="2 6" id="KW-0812">Transmembrane</keyword>
<dbReference type="GO" id="GO:0016020">
    <property type="term" value="C:membrane"/>
    <property type="evidence" value="ECO:0007669"/>
    <property type="project" value="UniProtKB-SubCell"/>
</dbReference>
<feature type="transmembrane region" description="Helical" evidence="6">
    <location>
        <begin position="120"/>
        <end position="143"/>
    </location>
</feature>
<evidence type="ECO:0000256" key="5">
    <source>
        <dbReference type="SAM" id="MobiDB-lite"/>
    </source>
</evidence>
<keyword evidence="4 6" id="KW-0472">Membrane</keyword>
<dbReference type="InterPro" id="IPR017501">
    <property type="entry name" value="Phage_infect_YhgE_C"/>
</dbReference>
<dbReference type="Proteomes" id="UP000266177">
    <property type="component" value="Unassembled WGS sequence"/>
</dbReference>
<feature type="region of interest" description="Disordered" evidence="5">
    <location>
        <begin position="1"/>
        <end position="43"/>
    </location>
</feature>
<evidence type="ECO:0000256" key="2">
    <source>
        <dbReference type="ARBA" id="ARBA00022692"/>
    </source>
</evidence>
<proteinExistence type="predicted"/>
<dbReference type="OrthoDB" id="9811483at2"/>
<reference evidence="8 9" key="1">
    <citation type="submission" date="2018-09" db="EMBL/GenBank/DDBJ databases">
        <title>Paenibacillus SK2017-BO5.</title>
        <authorList>
            <person name="Piskunova J.V."/>
            <person name="Dubiley S.A."/>
            <person name="Severinov K.V."/>
        </authorList>
    </citation>
    <scope>NUCLEOTIDE SEQUENCE [LARGE SCALE GENOMIC DNA]</scope>
    <source>
        <strain evidence="8 9">BO5</strain>
    </source>
</reference>
<dbReference type="PANTHER" id="PTHR43077">
    <property type="entry name" value="TRANSPORT PERMEASE YVFS-RELATED"/>
    <property type="match status" value="1"/>
</dbReference>
<dbReference type="InterPro" id="IPR013525">
    <property type="entry name" value="ABC2_TM"/>
</dbReference>
<evidence type="ECO:0000313" key="9">
    <source>
        <dbReference type="Proteomes" id="UP000266177"/>
    </source>
</evidence>
<feature type="domain" description="ABC-2 type transporter transmembrane" evidence="7">
    <location>
        <begin position="67"/>
        <end position="255"/>
    </location>
</feature>
<protein>
    <recommendedName>
        <fullName evidence="7">ABC-2 type transporter transmembrane domain-containing protein</fullName>
    </recommendedName>
</protein>
<gene>
    <name evidence="8" type="ORF">DQX05_19920</name>
</gene>
<dbReference type="GO" id="GO:0140359">
    <property type="term" value="F:ABC-type transporter activity"/>
    <property type="evidence" value="ECO:0007669"/>
    <property type="project" value="InterPro"/>
</dbReference>
<feature type="transmembrane region" description="Helical" evidence="6">
    <location>
        <begin position="76"/>
        <end position="100"/>
    </location>
</feature>
<evidence type="ECO:0000259" key="7">
    <source>
        <dbReference type="Pfam" id="PF12698"/>
    </source>
</evidence>
<feature type="compositionally biased region" description="Basic and acidic residues" evidence="5">
    <location>
        <begin position="1"/>
        <end position="13"/>
    </location>
</feature>
<evidence type="ECO:0000256" key="3">
    <source>
        <dbReference type="ARBA" id="ARBA00022989"/>
    </source>
</evidence>
<feature type="transmembrane region" description="Helical" evidence="6">
    <location>
        <begin position="236"/>
        <end position="257"/>
    </location>
</feature>
<comment type="caution">
    <text evidence="8">The sequence shown here is derived from an EMBL/GenBank/DDBJ whole genome shotgun (WGS) entry which is preliminary data.</text>
</comment>
<dbReference type="InterPro" id="IPR051328">
    <property type="entry name" value="T7SS_ABC-Transporter"/>
</dbReference>
<evidence type="ECO:0000256" key="6">
    <source>
        <dbReference type="SAM" id="Phobius"/>
    </source>
</evidence>